<dbReference type="Pfam" id="PF13377">
    <property type="entry name" value="Peripla_BP_3"/>
    <property type="match status" value="1"/>
</dbReference>
<accession>A0A553K4L0</accession>
<dbReference type="SUPFAM" id="SSF53822">
    <property type="entry name" value="Periplasmic binding protein-like I"/>
    <property type="match status" value="1"/>
</dbReference>
<dbReference type="OrthoDB" id="189006at2"/>
<dbReference type="Pfam" id="PF00356">
    <property type="entry name" value="LacI"/>
    <property type="match status" value="1"/>
</dbReference>
<dbReference type="Gene3D" id="1.10.260.40">
    <property type="entry name" value="lambda repressor-like DNA-binding domains"/>
    <property type="match status" value="1"/>
</dbReference>
<evidence type="ECO:0000256" key="1">
    <source>
        <dbReference type="ARBA" id="ARBA00023015"/>
    </source>
</evidence>
<keyword evidence="2" id="KW-0238">DNA-binding</keyword>
<keyword evidence="6" id="KW-1185">Reference proteome</keyword>
<reference evidence="5 6" key="1">
    <citation type="submission" date="2019-07" db="EMBL/GenBank/DDBJ databases">
        <authorList>
            <person name="Zhou L.-Y."/>
        </authorList>
    </citation>
    <scope>NUCLEOTIDE SEQUENCE [LARGE SCALE GENOMIC DNA]</scope>
    <source>
        <strain evidence="5 6">YIM 101269</strain>
    </source>
</reference>
<dbReference type="GO" id="GO:0003700">
    <property type="term" value="F:DNA-binding transcription factor activity"/>
    <property type="evidence" value="ECO:0007669"/>
    <property type="project" value="TreeGrafter"/>
</dbReference>
<dbReference type="Proteomes" id="UP000317638">
    <property type="component" value="Unassembled WGS sequence"/>
</dbReference>
<name>A0A553K4L0_9ACTN</name>
<keyword evidence="1" id="KW-0805">Transcription regulation</keyword>
<dbReference type="SUPFAM" id="SSF47413">
    <property type="entry name" value="lambda repressor-like DNA-binding domains"/>
    <property type="match status" value="1"/>
</dbReference>
<dbReference type="PROSITE" id="PS50932">
    <property type="entry name" value="HTH_LACI_2"/>
    <property type="match status" value="1"/>
</dbReference>
<dbReference type="PANTHER" id="PTHR30146:SF109">
    <property type="entry name" value="HTH-TYPE TRANSCRIPTIONAL REGULATOR GALS"/>
    <property type="match status" value="1"/>
</dbReference>
<evidence type="ECO:0000259" key="4">
    <source>
        <dbReference type="PROSITE" id="PS50932"/>
    </source>
</evidence>
<organism evidence="5 6">
    <name type="scientific">Tessaracoccus rhinocerotis</name>
    <dbReference type="NCBI Taxonomy" id="1689449"/>
    <lineage>
        <taxon>Bacteria</taxon>
        <taxon>Bacillati</taxon>
        <taxon>Actinomycetota</taxon>
        <taxon>Actinomycetes</taxon>
        <taxon>Propionibacteriales</taxon>
        <taxon>Propionibacteriaceae</taxon>
        <taxon>Tessaracoccus</taxon>
    </lineage>
</organism>
<evidence type="ECO:0000313" key="6">
    <source>
        <dbReference type="Proteomes" id="UP000317638"/>
    </source>
</evidence>
<evidence type="ECO:0000256" key="3">
    <source>
        <dbReference type="ARBA" id="ARBA00023163"/>
    </source>
</evidence>
<dbReference type="CDD" id="cd01392">
    <property type="entry name" value="HTH_LacI"/>
    <property type="match status" value="1"/>
</dbReference>
<gene>
    <name evidence="5" type="ORF">FOJ82_01750</name>
</gene>
<dbReference type="CDD" id="cd06267">
    <property type="entry name" value="PBP1_LacI_sugar_binding-like"/>
    <property type="match status" value="1"/>
</dbReference>
<dbReference type="Gene3D" id="3.40.50.2300">
    <property type="match status" value="2"/>
</dbReference>
<dbReference type="InterPro" id="IPR000843">
    <property type="entry name" value="HTH_LacI"/>
</dbReference>
<protein>
    <submittedName>
        <fullName evidence="5">LacI family transcriptional regulator</fullName>
    </submittedName>
</protein>
<dbReference type="SMART" id="SM00354">
    <property type="entry name" value="HTH_LACI"/>
    <property type="match status" value="1"/>
</dbReference>
<dbReference type="InterPro" id="IPR028082">
    <property type="entry name" value="Peripla_BP_I"/>
</dbReference>
<dbReference type="AlphaFoldDB" id="A0A553K4L0"/>
<feature type="domain" description="HTH lacI-type" evidence="4">
    <location>
        <begin position="18"/>
        <end position="72"/>
    </location>
</feature>
<dbReference type="PROSITE" id="PS00356">
    <property type="entry name" value="HTH_LACI_1"/>
    <property type="match status" value="1"/>
</dbReference>
<proteinExistence type="predicted"/>
<dbReference type="InterPro" id="IPR010982">
    <property type="entry name" value="Lambda_DNA-bd_dom_sf"/>
</dbReference>
<evidence type="ECO:0000256" key="2">
    <source>
        <dbReference type="ARBA" id="ARBA00023125"/>
    </source>
</evidence>
<sequence length="353" mass="37924">MVTAAGPRGGGTVTDTKATIADVARAAGVSRAAVSKVLRSAYGVSDAMRTKVQAAIDELGYRPRVAARAMRGSSYILGIEIPNTANMFLDRVLRSLASALVGTPYRVIIAPAGEDENSTKAIQELVDYQVDGILAIGANASPDWLEEQGRMRPLVMLGRHEPSSSYDTIGDDDVLGTRLLMGHLHELGHRRIAHLSITTANHPHMWHSSHAVRSRTYDAIMREFGLGEQARTVLVTPTEEAAYQRTLVLLEEPNRPTAIFAGHDELALGVLRAVVEKGLSPADVSVVGYDDSSIASHPLVSLTTIRQSADVIGSLVAQMLLERIAGRTEAVHTVLTPELRVRRSTAPPLHSGT</sequence>
<keyword evidence="3" id="KW-0804">Transcription</keyword>
<dbReference type="GO" id="GO:0000976">
    <property type="term" value="F:transcription cis-regulatory region binding"/>
    <property type="evidence" value="ECO:0007669"/>
    <property type="project" value="TreeGrafter"/>
</dbReference>
<evidence type="ECO:0000313" key="5">
    <source>
        <dbReference type="EMBL" id="TRY19643.1"/>
    </source>
</evidence>
<dbReference type="PANTHER" id="PTHR30146">
    <property type="entry name" value="LACI-RELATED TRANSCRIPTIONAL REPRESSOR"/>
    <property type="match status" value="1"/>
</dbReference>
<comment type="caution">
    <text evidence="5">The sequence shown here is derived from an EMBL/GenBank/DDBJ whole genome shotgun (WGS) entry which is preliminary data.</text>
</comment>
<dbReference type="InterPro" id="IPR046335">
    <property type="entry name" value="LacI/GalR-like_sensor"/>
</dbReference>
<dbReference type="EMBL" id="VKKG01000001">
    <property type="protein sequence ID" value="TRY19643.1"/>
    <property type="molecule type" value="Genomic_DNA"/>
</dbReference>